<feature type="binding site" evidence="8">
    <location>
        <position position="245"/>
    </location>
    <ligand>
        <name>L-glutamine</name>
        <dbReference type="ChEBI" id="CHEBI:58359"/>
    </ligand>
</feature>
<proteinExistence type="inferred from homology"/>
<dbReference type="EC" id="6.3.5.5" evidence="8"/>
<dbReference type="PRINTS" id="PR00099">
    <property type="entry name" value="CPSGATASE"/>
</dbReference>
<dbReference type="SUPFAM" id="SSF52317">
    <property type="entry name" value="Class I glutamine amidotransferase-like"/>
    <property type="match status" value="1"/>
</dbReference>
<comment type="pathway">
    <text evidence="8">Pyrimidine metabolism; UMP biosynthesis via de novo pathway; (S)-dihydroorotate from bicarbonate: step 1/3.</text>
</comment>
<keyword evidence="8" id="KW-0665">Pyrimidine biosynthesis</keyword>
<comment type="catalytic activity">
    <reaction evidence="7 8">
        <text>hydrogencarbonate + L-glutamine + 2 ATP + H2O = carbamoyl phosphate + L-glutamate + 2 ADP + phosphate + 2 H(+)</text>
        <dbReference type="Rhea" id="RHEA:18633"/>
        <dbReference type="ChEBI" id="CHEBI:15377"/>
        <dbReference type="ChEBI" id="CHEBI:15378"/>
        <dbReference type="ChEBI" id="CHEBI:17544"/>
        <dbReference type="ChEBI" id="CHEBI:29985"/>
        <dbReference type="ChEBI" id="CHEBI:30616"/>
        <dbReference type="ChEBI" id="CHEBI:43474"/>
        <dbReference type="ChEBI" id="CHEBI:58228"/>
        <dbReference type="ChEBI" id="CHEBI:58359"/>
        <dbReference type="ChEBI" id="CHEBI:456216"/>
        <dbReference type="EC" id="6.3.5.5"/>
    </reaction>
</comment>
<dbReference type="InterPro" id="IPR050472">
    <property type="entry name" value="Anth_synth/Amidotransfase"/>
</dbReference>
<comment type="caution">
    <text evidence="8">Lacks conserved residue(s) required for the propagation of feature annotation.</text>
</comment>
<evidence type="ECO:0000256" key="7">
    <source>
        <dbReference type="ARBA" id="ARBA00048816"/>
    </source>
</evidence>
<evidence type="ECO:0000259" key="9">
    <source>
        <dbReference type="SMART" id="SM01097"/>
    </source>
</evidence>
<dbReference type="Pfam" id="PF00988">
    <property type="entry name" value="CPSase_sm_chain"/>
    <property type="match status" value="1"/>
</dbReference>
<feature type="active site" evidence="8">
    <location>
        <position position="368"/>
    </location>
</feature>
<evidence type="ECO:0000313" key="10">
    <source>
        <dbReference type="EMBL" id="MDT7041120.1"/>
    </source>
</evidence>
<evidence type="ECO:0000256" key="4">
    <source>
        <dbReference type="ARBA" id="ARBA00022741"/>
    </source>
</evidence>
<feature type="binding site" evidence="8">
    <location>
        <position position="271"/>
    </location>
    <ligand>
        <name>L-glutamine</name>
        <dbReference type="ChEBI" id="CHEBI:58359"/>
    </ligand>
</feature>
<comment type="function">
    <text evidence="8">Small subunit of the glutamine-dependent carbamoyl phosphate synthetase (CPSase). CPSase catalyzes the formation of carbamoyl phosphate from the ammonia moiety of glutamine, carbonate, and phosphate donated by ATP, constituting the first step of 2 biosynthetic pathways, one leading to arginine and/or urea and the other to pyrimidine nucleotides. The small subunit (glutamine amidotransferase) binds and cleaves glutamine to supply the large subunit with the substrate ammonia.</text>
</comment>
<dbReference type="PANTHER" id="PTHR43418">
    <property type="entry name" value="MULTIFUNCTIONAL TRYPTOPHAN BIOSYNTHESIS PROTEIN-RELATED"/>
    <property type="match status" value="1"/>
</dbReference>
<keyword evidence="8" id="KW-0028">Amino-acid biosynthesis</keyword>
<dbReference type="Pfam" id="PF00117">
    <property type="entry name" value="GATase"/>
    <property type="match status" value="1"/>
</dbReference>
<feature type="binding site" evidence="8">
    <location>
        <position position="274"/>
    </location>
    <ligand>
        <name>L-glutamine</name>
        <dbReference type="ChEBI" id="CHEBI:58359"/>
    </ligand>
</feature>
<comment type="caution">
    <text evidence="10">The sequence shown here is derived from an EMBL/GenBank/DDBJ whole genome shotgun (WGS) entry which is preliminary data.</text>
</comment>
<feature type="binding site" evidence="8">
    <location>
        <position position="315"/>
    </location>
    <ligand>
        <name>L-glutamine</name>
        <dbReference type="ChEBI" id="CHEBI:58359"/>
    </ligand>
</feature>
<evidence type="ECO:0000256" key="2">
    <source>
        <dbReference type="ARBA" id="ARBA00007800"/>
    </source>
</evidence>
<dbReference type="PANTHER" id="PTHR43418:SF7">
    <property type="entry name" value="CARBAMOYL-PHOSPHATE SYNTHASE SMALL CHAIN"/>
    <property type="match status" value="1"/>
</dbReference>
<dbReference type="InterPro" id="IPR036480">
    <property type="entry name" value="CarbP_synth_ssu_N_sf"/>
</dbReference>
<evidence type="ECO:0000256" key="5">
    <source>
        <dbReference type="ARBA" id="ARBA00022840"/>
    </source>
</evidence>
<dbReference type="Proteomes" id="UP001250932">
    <property type="component" value="Unassembled WGS sequence"/>
</dbReference>
<evidence type="ECO:0000256" key="8">
    <source>
        <dbReference type="HAMAP-Rule" id="MF_01209"/>
    </source>
</evidence>
<keyword evidence="11" id="KW-1185">Reference proteome</keyword>
<dbReference type="PRINTS" id="PR00097">
    <property type="entry name" value="ANTSNTHASEII"/>
</dbReference>
<name>A0ABU3K420_9BACT</name>
<evidence type="ECO:0000256" key="1">
    <source>
        <dbReference type="ARBA" id="ARBA00005077"/>
    </source>
</evidence>
<feature type="binding site" evidence="8">
    <location>
        <position position="46"/>
    </location>
    <ligand>
        <name>L-glutamine</name>
        <dbReference type="ChEBI" id="CHEBI:58359"/>
    </ligand>
</feature>
<feature type="binding site" evidence="8">
    <location>
        <position position="243"/>
    </location>
    <ligand>
        <name>L-glutamine</name>
        <dbReference type="ChEBI" id="CHEBI:58359"/>
    </ligand>
</feature>
<protein>
    <recommendedName>
        <fullName evidence="8">Carbamoyl phosphate synthase small chain</fullName>
        <ecNumber evidence="8">6.3.5.5</ecNumber>
    </recommendedName>
    <alternativeName>
        <fullName evidence="8">Carbamoyl phosphate synthetase glutamine chain</fullName>
    </alternativeName>
</protein>
<dbReference type="Gene3D" id="3.40.50.880">
    <property type="match status" value="1"/>
</dbReference>
<evidence type="ECO:0000313" key="11">
    <source>
        <dbReference type="Proteomes" id="UP001250932"/>
    </source>
</evidence>
<dbReference type="EMBL" id="JAQOUE010000001">
    <property type="protein sequence ID" value="MDT7041120.1"/>
    <property type="molecule type" value="Genomic_DNA"/>
</dbReference>
<feature type="region of interest" description="CPSase" evidence="8">
    <location>
        <begin position="1"/>
        <end position="194"/>
    </location>
</feature>
<comment type="catalytic activity">
    <reaction evidence="8">
        <text>L-glutamine + H2O = L-glutamate + NH4(+)</text>
        <dbReference type="Rhea" id="RHEA:15889"/>
        <dbReference type="ChEBI" id="CHEBI:15377"/>
        <dbReference type="ChEBI" id="CHEBI:28938"/>
        <dbReference type="ChEBI" id="CHEBI:29985"/>
        <dbReference type="ChEBI" id="CHEBI:58359"/>
    </reaction>
</comment>
<dbReference type="Gene3D" id="3.50.30.20">
    <property type="entry name" value="Carbamoyl-phosphate synthase small subunit, N-terminal domain"/>
    <property type="match status" value="1"/>
</dbReference>
<accession>A0ABU3K420</accession>
<feature type="domain" description="Carbamoyl-phosphate synthase small subunit N-terminal" evidence="9">
    <location>
        <begin position="2"/>
        <end position="132"/>
    </location>
</feature>
<dbReference type="HAMAP" id="MF_01209">
    <property type="entry name" value="CPSase_S_chain"/>
    <property type="match status" value="1"/>
</dbReference>
<dbReference type="NCBIfam" id="NF009475">
    <property type="entry name" value="PRK12838.1"/>
    <property type="match status" value="1"/>
</dbReference>
<keyword evidence="3 8" id="KW-0436">Ligase</keyword>
<dbReference type="PROSITE" id="PS51273">
    <property type="entry name" value="GATASE_TYPE_1"/>
    <property type="match status" value="1"/>
</dbReference>
<dbReference type="GO" id="GO:0004088">
    <property type="term" value="F:carbamoyl-phosphate synthase (glutamine-hydrolyzing) activity"/>
    <property type="evidence" value="ECO:0007669"/>
    <property type="project" value="UniProtKB-EC"/>
</dbReference>
<gene>
    <name evidence="8 10" type="primary">carA</name>
    <name evidence="10" type="ORF">PPG34_02080</name>
</gene>
<keyword evidence="6 8" id="KW-0315">Glutamine amidotransferase</keyword>
<dbReference type="SMART" id="SM01097">
    <property type="entry name" value="CPSase_sm_chain"/>
    <property type="match status" value="1"/>
</dbReference>
<feature type="binding site" evidence="8">
    <location>
        <position position="312"/>
    </location>
    <ligand>
        <name>L-glutamine</name>
        <dbReference type="ChEBI" id="CHEBI:58359"/>
    </ligand>
</feature>
<feature type="active site" description="Nucleophile" evidence="8">
    <location>
        <position position="270"/>
    </location>
</feature>
<organism evidence="10 11">
    <name type="scientific">Candidatus Nitronereus thalassa</name>
    <dbReference type="NCBI Taxonomy" id="3020898"/>
    <lineage>
        <taxon>Bacteria</taxon>
        <taxon>Pseudomonadati</taxon>
        <taxon>Nitrospirota</taxon>
        <taxon>Nitrospiria</taxon>
        <taxon>Nitrospirales</taxon>
        <taxon>Nitrospiraceae</taxon>
        <taxon>Candidatus Nitronereus</taxon>
    </lineage>
</organism>
<dbReference type="InterPro" id="IPR002474">
    <property type="entry name" value="CarbamoylP_synth_ssu_N"/>
</dbReference>
<evidence type="ECO:0000256" key="3">
    <source>
        <dbReference type="ARBA" id="ARBA00022598"/>
    </source>
</evidence>
<dbReference type="InterPro" id="IPR006274">
    <property type="entry name" value="CarbamoylP_synth_ssu"/>
</dbReference>
<dbReference type="SUPFAM" id="SSF52021">
    <property type="entry name" value="Carbamoyl phosphate synthetase, small subunit N-terminal domain"/>
    <property type="match status" value="1"/>
</dbReference>
<sequence>MNKAILALADGTIFEGYSLGASGETSGEVVFNTAMTGYQEILTDPSYKGQCVAMTCSHIGNYGVARQDHESRKTWAEGFIVNEASRRPSNWRSYQSLHEYLQQQGVVGIEGIDTRYLTRHLRDRGAQPGVISHVDFDTGNLVNKAKAVPSTTGRDLVTEVTCSAPHPWNEGSEEWTISNGDLPKYGKSSPSHKYRVVVYDFGVKLNILRRLVDCGCEVTVVPASTPANAIREMNPDGLVLSNGPGDPQGAAYVVPHIQDLLGWKPILGICLGHQILGLSLGLPTYKLKFGHHGANHPVMDLRSRKVEITSQNHNFAVTMPETVAASPKGRAVFDTNWGPFTPTHLSLNDGCLEGLIGCKAPVLSVQYHPEASPGPHDSSYLFNQFTTMMEQSRA</sequence>
<feature type="active site" evidence="8">
    <location>
        <position position="370"/>
    </location>
</feature>
<dbReference type="RefSeq" id="WP_313831478.1">
    <property type="nucleotide sequence ID" value="NZ_JAQOUE010000001.1"/>
</dbReference>
<keyword evidence="4 8" id="KW-0547">Nucleotide-binding</keyword>
<keyword evidence="5 8" id="KW-0067">ATP-binding</keyword>
<comment type="similarity">
    <text evidence="2 8">Belongs to the CarA family.</text>
</comment>
<dbReference type="InterPro" id="IPR017926">
    <property type="entry name" value="GATASE"/>
</dbReference>
<evidence type="ECO:0000256" key="6">
    <source>
        <dbReference type="ARBA" id="ARBA00022962"/>
    </source>
</evidence>
<dbReference type="PRINTS" id="PR00096">
    <property type="entry name" value="GATASE"/>
</dbReference>
<dbReference type="InterPro" id="IPR035686">
    <property type="entry name" value="CPSase_GATase1"/>
</dbReference>
<dbReference type="CDD" id="cd01744">
    <property type="entry name" value="GATase1_CPSase"/>
    <property type="match status" value="1"/>
</dbReference>
<comment type="pathway">
    <text evidence="1 8">Amino-acid biosynthesis; L-arginine biosynthesis; carbamoyl phosphate from bicarbonate: step 1/1.</text>
</comment>
<dbReference type="NCBIfam" id="TIGR01368">
    <property type="entry name" value="CPSaseIIsmall"/>
    <property type="match status" value="1"/>
</dbReference>
<dbReference type="InterPro" id="IPR029062">
    <property type="entry name" value="Class_I_gatase-like"/>
</dbReference>
<comment type="subunit">
    <text evidence="8">Composed of two chains; the small (or glutamine) chain promotes the hydrolysis of glutamine to ammonia, which is used by the large (or ammonia) chain to synthesize carbamoyl phosphate. Tetramer of heterodimers (alpha,beta)4.</text>
</comment>
<keyword evidence="8" id="KW-0055">Arginine biosynthesis</keyword>
<reference evidence="10 11" key="1">
    <citation type="journal article" date="2023" name="ISME J.">
        <title>Cultivation and genomic characterization of novel and ubiquitous marine nitrite-oxidizing bacteria from the Nitrospirales.</title>
        <authorList>
            <person name="Mueller A.J."/>
            <person name="Daebeler A."/>
            <person name="Herbold C.W."/>
            <person name="Kirkegaard R.H."/>
            <person name="Daims H."/>
        </authorList>
    </citation>
    <scope>NUCLEOTIDE SEQUENCE [LARGE SCALE GENOMIC DNA]</scope>
    <source>
        <strain evidence="10 11">EB</strain>
    </source>
</reference>